<dbReference type="AlphaFoldDB" id="A0A5C6BQX7"/>
<sequence>MRAGSKGGSLCNGIPNSYLPATLVKRKSSSGDKAFPVHEFAASSRAEMRLPVTPFFWSKSEEIFVACRILSSRKFWKQVFTSVTE</sequence>
<keyword evidence="2" id="KW-1185">Reference proteome</keyword>
<evidence type="ECO:0000313" key="2">
    <source>
        <dbReference type="Proteomes" id="UP000320735"/>
    </source>
</evidence>
<evidence type="ECO:0000313" key="1">
    <source>
        <dbReference type="EMBL" id="TWU13054.1"/>
    </source>
</evidence>
<name>A0A5C6BQX7_9PLAN</name>
<gene>
    <name evidence="1" type="ORF">CA54_18800</name>
</gene>
<accession>A0A5C6BQX7</accession>
<proteinExistence type="predicted"/>
<dbReference type="Proteomes" id="UP000320735">
    <property type="component" value="Unassembled WGS sequence"/>
</dbReference>
<organism evidence="1 2">
    <name type="scientific">Symmachiella macrocystis</name>
    <dbReference type="NCBI Taxonomy" id="2527985"/>
    <lineage>
        <taxon>Bacteria</taxon>
        <taxon>Pseudomonadati</taxon>
        <taxon>Planctomycetota</taxon>
        <taxon>Planctomycetia</taxon>
        <taxon>Planctomycetales</taxon>
        <taxon>Planctomycetaceae</taxon>
        <taxon>Symmachiella</taxon>
    </lineage>
</organism>
<dbReference type="EMBL" id="SJPP01000001">
    <property type="protein sequence ID" value="TWU13054.1"/>
    <property type="molecule type" value="Genomic_DNA"/>
</dbReference>
<reference evidence="1 2" key="1">
    <citation type="submission" date="2019-02" db="EMBL/GenBank/DDBJ databases">
        <title>Deep-cultivation of Planctomycetes and their phenomic and genomic characterization uncovers novel biology.</title>
        <authorList>
            <person name="Wiegand S."/>
            <person name="Jogler M."/>
            <person name="Boedeker C."/>
            <person name="Pinto D."/>
            <person name="Vollmers J."/>
            <person name="Rivas-Marin E."/>
            <person name="Kohn T."/>
            <person name="Peeters S.H."/>
            <person name="Heuer A."/>
            <person name="Rast P."/>
            <person name="Oberbeckmann S."/>
            <person name="Bunk B."/>
            <person name="Jeske O."/>
            <person name="Meyerdierks A."/>
            <person name="Storesund J.E."/>
            <person name="Kallscheuer N."/>
            <person name="Luecker S."/>
            <person name="Lage O.M."/>
            <person name="Pohl T."/>
            <person name="Merkel B.J."/>
            <person name="Hornburger P."/>
            <person name="Mueller R.-W."/>
            <person name="Bruemmer F."/>
            <person name="Labrenz M."/>
            <person name="Spormann A.M."/>
            <person name="Op Den Camp H."/>
            <person name="Overmann J."/>
            <person name="Amann R."/>
            <person name="Jetten M.S.M."/>
            <person name="Mascher T."/>
            <person name="Medema M.H."/>
            <person name="Devos D.P."/>
            <person name="Kaster A.-K."/>
            <person name="Ovreas L."/>
            <person name="Rohde M."/>
            <person name="Galperin M.Y."/>
            <person name="Jogler C."/>
        </authorList>
    </citation>
    <scope>NUCLEOTIDE SEQUENCE [LARGE SCALE GENOMIC DNA]</scope>
    <source>
        <strain evidence="1 2">CA54</strain>
    </source>
</reference>
<protein>
    <submittedName>
        <fullName evidence="1">Uncharacterized protein</fullName>
    </submittedName>
</protein>
<comment type="caution">
    <text evidence="1">The sequence shown here is derived from an EMBL/GenBank/DDBJ whole genome shotgun (WGS) entry which is preliminary data.</text>
</comment>